<dbReference type="PROSITE" id="PS50157">
    <property type="entry name" value="ZINC_FINGER_C2H2_2"/>
    <property type="match status" value="2"/>
</dbReference>
<sequence>MNLEVAKEESDQELLWEDQQNINKFSKLSNKILEKNAELKVTLQEKEYLEDILQELELADEEEEIKYKVGGCFVSLSLEQVQQRLQDSLKEGEKKFELLTKEIKGIDDEMSKLKVLLYGKFGKLRRFHQFGIMGKTKDQLICPTWFTRRHDLERHFRTHTGDKPFKCPRQNLNCFASFSRKDLVLRHMRSIHKEDLVNSNAMLNNNKDDFVLFSENNDDCLNISLLNENSLIDENFFNLSSNILNTSVSNDNSFDGQIDNIFTNFSTNSNLNENLNFNFIQNDSFVNHGNSYSKFLHNAPGKAQANSAVDNSIIPEQDYKNLLSQLQQNHFSIPLDNNKHTKIPESNEKLRSSKAVDVVQVEKVSEIETVKKAITEEDNAGNGAKKENLNLVNFTLENLNNVKNLESVITNPLPPHLWKERFSEILKNEKISKNLSNLWRERYSNILNNADNVENNLENKKHLITNLKKNLGKLDNSLNNGLLIDLVLGNEETLPSGKSTRCFN</sequence>
<dbReference type="Proteomes" id="UP001211065">
    <property type="component" value="Unassembled WGS sequence"/>
</dbReference>
<evidence type="ECO:0000256" key="1">
    <source>
        <dbReference type="ARBA" id="ARBA00008045"/>
    </source>
</evidence>
<dbReference type="InterPro" id="IPR036236">
    <property type="entry name" value="Znf_C2H2_sf"/>
</dbReference>
<dbReference type="GO" id="GO:0008270">
    <property type="term" value="F:zinc ion binding"/>
    <property type="evidence" value="ECO:0007669"/>
    <property type="project" value="UniProtKB-KW"/>
</dbReference>
<dbReference type="SUPFAM" id="SSF57667">
    <property type="entry name" value="beta-beta-alpha zinc fingers"/>
    <property type="match status" value="1"/>
</dbReference>
<comment type="caution">
    <text evidence="6">The sequence shown here is derived from an EMBL/GenBank/DDBJ whole genome shotgun (WGS) entry which is preliminary data.</text>
</comment>
<keyword evidence="4" id="KW-0175">Coiled coil</keyword>
<protein>
    <recommendedName>
        <fullName evidence="5">C2H2-type domain-containing protein</fullName>
    </recommendedName>
</protein>
<dbReference type="CDD" id="cd23165">
    <property type="entry name" value="Prefoldin_4"/>
    <property type="match status" value="1"/>
</dbReference>
<dbReference type="InterPro" id="IPR013087">
    <property type="entry name" value="Znf_C2H2_type"/>
</dbReference>
<dbReference type="Gene3D" id="3.30.160.60">
    <property type="entry name" value="Classic Zinc Finger"/>
    <property type="match status" value="2"/>
</dbReference>
<evidence type="ECO:0000313" key="6">
    <source>
        <dbReference type="EMBL" id="KAJ3217633.1"/>
    </source>
</evidence>
<dbReference type="InterPro" id="IPR016661">
    <property type="entry name" value="PFDN4"/>
</dbReference>
<feature type="coiled-coil region" evidence="4">
    <location>
        <begin position="440"/>
        <end position="477"/>
    </location>
</feature>
<proteinExistence type="inferred from homology"/>
<name>A0AAD5XYZ5_9FUNG</name>
<dbReference type="EMBL" id="JADGJW010000417">
    <property type="protein sequence ID" value="KAJ3217633.1"/>
    <property type="molecule type" value="Genomic_DNA"/>
</dbReference>
<dbReference type="GO" id="GO:0016272">
    <property type="term" value="C:prefoldin complex"/>
    <property type="evidence" value="ECO:0007669"/>
    <property type="project" value="InterPro"/>
</dbReference>
<keyword evidence="7" id="KW-1185">Reference proteome</keyword>
<dbReference type="PANTHER" id="PTHR21100:SF9">
    <property type="entry name" value="PREFOLDIN SUBUNIT 4"/>
    <property type="match status" value="1"/>
</dbReference>
<accession>A0AAD5XYZ5</accession>
<comment type="similarity">
    <text evidence="1">Belongs to the prefoldin subunit beta family.</text>
</comment>
<evidence type="ECO:0000256" key="4">
    <source>
        <dbReference type="SAM" id="Coils"/>
    </source>
</evidence>
<evidence type="ECO:0000256" key="2">
    <source>
        <dbReference type="ARBA" id="ARBA00023186"/>
    </source>
</evidence>
<dbReference type="GO" id="GO:0051082">
    <property type="term" value="F:unfolded protein binding"/>
    <property type="evidence" value="ECO:0007669"/>
    <property type="project" value="InterPro"/>
</dbReference>
<gene>
    <name evidence="6" type="ORF">HK099_005392</name>
</gene>
<dbReference type="AlphaFoldDB" id="A0AAD5XYZ5"/>
<dbReference type="GO" id="GO:0005737">
    <property type="term" value="C:cytoplasm"/>
    <property type="evidence" value="ECO:0007669"/>
    <property type="project" value="TreeGrafter"/>
</dbReference>
<keyword evidence="3" id="KW-0862">Zinc</keyword>
<dbReference type="Pfam" id="PF01920">
    <property type="entry name" value="Prefoldin_2"/>
    <property type="match status" value="1"/>
</dbReference>
<dbReference type="SUPFAM" id="SSF46579">
    <property type="entry name" value="Prefoldin"/>
    <property type="match status" value="1"/>
</dbReference>
<feature type="coiled-coil region" evidence="4">
    <location>
        <begin position="39"/>
        <end position="109"/>
    </location>
</feature>
<dbReference type="PANTHER" id="PTHR21100">
    <property type="entry name" value="PREFOLDIN SUBUNIT 4"/>
    <property type="match status" value="1"/>
</dbReference>
<dbReference type="GO" id="GO:0006457">
    <property type="term" value="P:protein folding"/>
    <property type="evidence" value="ECO:0007669"/>
    <property type="project" value="InterPro"/>
</dbReference>
<evidence type="ECO:0000313" key="7">
    <source>
        <dbReference type="Proteomes" id="UP001211065"/>
    </source>
</evidence>
<keyword evidence="2" id="KW-0143">Chaperone</keyword>
<keyword evidence="3" id="KW-0479">Metal-binding</keyword>
<feature type="domain" description="C2H2-type" evidence="5">
    <location>
        <begin position="142"/>
        <end position="164"/>
    </location>
</feature>
<evidence type="ECO:0000256" key="3">
    <source>
        <dbReference type="PROSITE-ProRule" id="PRU00042"/>
    </source>
</evidence>
<organism evidence="6 7">
    <name type="scientific">Clydaea vesicula</name>
    <dbReference type="NCBI Taxonomy" id="447962"/>
    <lineage>
        <taxon>Eukaryota</taxon>
        <taxon>Fungi</taxon>
        <taxon>Fungi incertae sedis</taxon>
        <taxon>Chytridiomycota</taxon>
        <taxon>Chytridiomycota incertae sedis</taxon>
        <taxon>Chytridiomycetes</taxon>
        <taxon>Lobulomycetales</taxon>
        <taxon>Lobulomycetaceae</taxon>
        <taxon>Clydaea</taxon>
    </lineage>
</organism>
<evidence type="ECO:0000259" key="5">
    <source>
        <dbReference type="PROSITE" id="PS50157"/>
    </source>
</evidence>
<keyword evidence="3" id="KW-0863">Zinc-finger</keyword>
<dbReference type="InterPro" id="IPR002777">
    <property type="entry name" value="PFD_beta-like"/>
</dbReference>
<feature type="domain" description="C2H2-type" evidence="5">
    <location>
        <begin position="165"/>
        <end position="192"/>
    </location>
</feature>
<reference evidence="6" key="1">
    <citation type="submission" date="2020-05" db="EMBL/GenBank/DDBJ databases">
        <title>Phylogenomic resolution of chytrid fungi.</title>
        <authorList>
            <person name="Stajich J.E."/>
            <person name="Amses K."/>
            <person name="Simmons R."/>
            <person name="Seto K."/>
            <person name="Myers J."/>
            <person name="Bonds A."/>
            <person name="Quandt C.A."/>
            <person name="Barry K."/>
            <person name="Liu P."/>
            <person name="Grigoriev I."/>
            <person name="Longcore J.E."/>
            <person name="James T.Y."/>
        </authorList>
    </citation>
    <scope>NUCLEOTIDE SEQUENCE</scope>
    <source>
        <strain evidence="6">JEL0476</strain>
    </source>
</reference>